<dbReference type="AlphaFoldDB" id="A0A1Q9CPC5"/>
<organism evidence="1 2">
    <name type="scientific">Symbiodinium microadriaticum</name>
    <name type="common">Dinoflagellate</name>
    <name type="synonym">Zooxanthella microadriatica</name>
    <dbReference type="NCBI Taxonomy" id="2951"/>
    <lineage>
        <taxon>Eukaryota</taxon>
        <taxon>Sar</taxon>
        <taxon>Alveolata</taxon>
        <taxon>Dinophyceae</taxon>
        <taxon>Suessiales</taxon>
        <taxon>Symbiodiniaceae</taxon>
        <taxon>Symbiodinium</taxon>
    </lineage>
</organism>
<proteinExistence type="predicted"/>
<sequence>MTMQLNILADKKAQEWRLPDRMNIYFHCCVDMLHLAGGPADEHSALLDALLWARDWATERLCAASVAQEMACSLAVVAKSADYLAHGELSCPVDLRMVRVPAYLPQSVADQLVEKHTAGYRFSDLSGKLQKEILLKEIAPAWHADDTSSAVRGYIAVKNAAHIVWPISDNKKKEGCAAAVESSSLQADIVNILDLMGFLWPDPYMNFAYQALNEMRNADQLSLVQVEGKADIYRMVKEEMAS</sequence>
<name>A0A1Q9CPC5_SYMMI</name>
<accession>A0A1Q9CPC5</accession>
<reference evidence="1 2" key="1">
    <citation type="submission" date="2016-02" db="EMBL/GenBank/DDBJ databases">
        <title>Genome analysis of coral dinoflagellate symbionts highlights evolutionary adaptations to a symbiotic lifestyle.</title>
        <authorList>
            <person name="Aranda M."/>
            <person name="Li Y."/>
            <person name="Liew Y.J."/>
            <person name="Baumgarten S."/>
            <person name="Simakov O."/>
            <person name="Wilson M."/>
            <person name="Piel J."/>
            <person name="Ashoor H."/>
            <person name="Bougouffa S."/>
            <person name="Bajic V.B."/>
            <person name="Ryu T."/>
            <person name="Ravasi T."/>
            <person name="Bayer T."/>
            <person name="Micklem G."/>
            <person name="Kim H."/>
            <person name="Bhak J."/>
            <person name="Lajeunesse T.C."/>
            <person name="Voolstra C.R."/>
        </authorList>
    </citation>
    <scope>NUCLEOTIDE SEQUENCE [LARGE SCALE GENOMIC DNA]</scope>
    <source>
        <strain evidence="1 2">CCMP2467</strain>
    </source>
</reference>
<dbReference type="Proteomes" id="UP000186817">
    <property type="component" value="Unassembled WGS sequence"/>
</dbReference>
<evidence type="ECO:0000313" key="1">
    <source>
        <dbReference type="EMBL" id="OLP84766.1"/>
    </source>
</evidence>
<evidence type="ECO:0000313" key="2">
    <source>
        <dbReference type="Proteomes" id="UP000186817"/>
    </source>
</evidence>
<protein>
    <submittedName>
        <fullName evidence="1">Uncharacterized protein</fullName>
    </submittedName>
</protein>
<comment type="caution">
    <text evidence="1">The sequence shown here is derived from an EMBL/GenBank/DDBJ whole genome shotgun (WGS) entry which is preliminary data.</text>
</comment>
<dbReference type="EMBL" id="LSRX01001020">
    <property type="protein sequence ID" value="OLP84766.1"/>
    <property type="molecule type" value="Genomic_DNA"/>
</dbReference>
<keyword evidence="2" id="KW-1185">Reference proteome</keyword>
<gene>
    <name evidence="1" type="ORF">AK812_SmicGene34329</name>
</gene>